<evidence type="ECO:0000313" key="1">
    <source>
        <dbReference type="EMBL" id="KAL5103014.1"/>
    </source>
</evidence>
<proteinExistence type="predicted"/>
<evidence type="ECO:0000313" key="2">
    <source>
        <dbReference type="Proteomes" id="UP001651158"/>
    </source>
</evidence>
<sequence>MASAHGNFTAYFTEKTRQIGRSPRFHHLKWTDEFVRQDCTVPELFYKVKIRSYFELLNQTHTHSSIHLSDRSSLDTLRPPLRFELLSAIKGNGVDRSPSCTAFATLTHVMHSYLDEMQTPEEADARRRGTTAVLLTPAQM</sequence>
<name>A0ABR4Q0I6_9CEST</name>
<organism evidence="1 2">
    <name type="scientific">Taenia crassiceps</name>
    <dbReference type="NCBI Taxonomy" id="6207"/>
    <lineage>
        <taxon>Eukaryota</taxon>
        <taxon>Metazoa</taxon>
        <taxon>Spiralia</taxon>
        <taxon>Lophotrochozoa</taxon>
        <taxon>Platyhelminthes</taxon>
        <taxon>Cestoda</taxon>
        <taxon>Eucestoda</taxon>
        <taxon>Cyclophyllidea</taxon>
        <taxon>Taeniidae</taxon>
        <taxon>Taenia</taxon>
    </lineage>
</organism>
<dbReference type="EMBL" id="JAKROA010000022">
    <property type="protein sequence ID" value="KAL5103014.1"/>
    <property type="molecule type" value="Genomic_DNA"/>
</dbReference>
<comment type="caution">
    <text evidence="1">The sequence shown here is derived from an EMBL/GenBank/DDBJ whole genome shotgun (WGS) entry which is preliminary data.</text>
</comment>
<accession>A0ABR4Q0I6</accession>
<gene>
    <name evidence="1" type="ORF">TcWFU_010153</name>
</gene>
<reference evidence="1 2" key="1">
    <citation type="journal article" date="2022" name="Front. Cell. Infect. Microbiol.">
        <title>The Genomes of Two Strains of Taenia crassiceps the Animal Model for the Study of Human Cysticercosis.</title>
        <authorList>
            <person name="Bobes R.J."/>
            <person name="Estrada K."/>
            <person name="Rios-Valencia D.G."/>
            <person name="Calderon-Gallegos A."/>
            <person name="de la Torre P."/>
            <person name="Carrero J.C."/>
            <person name="Sanchez-Flores A."/>
            <person name="Laclette J.P."/>
        </authorList>
    </citation>
    <scope>NUCLEOTIDE SEQUENCE [LARGE SCALE GENOMIC DNA]</scope>
    <source>
        <strain evidence="1">WFUcys</strain>
    </source>
</reference>
<dbReference type="Proteomes" id="UP001651158">
    <property type="component" value="Unassembled WGS sequence"/>
</dbReference>
<protein>
    <submittedName>
        <fullName evidence="1">Uncharacterized protein</fullName>
    </submittedName>
</protein>
<keyword evidence="2" id="KW-1185">Reference proteome</keyword>